<evidence type="ECO:0008006" key="3">
    <source>
        <dbReference type="Google" id="ProtNLM"/>
    </source>
</evidence>
<gene>
    <name evidence="2" type="ORF">MRBLWS13_000833</name>
</gene>
<sequence>MTPRTRTTDDDGLGLIELIVAIVVSGIVIIAIATIFVNSWRTQEQVTSVTQATNRGQLVSSTIERAMRNALFFDVTESGTVLRVSTSLTGDLKCQAFRITDPGAQFTTDSGTLSSPNTAWPTWQTGITKEGTTPYFVRTTANSLTYTFKITTDAAPVTFSADIAPRSIQEAGSDGCW</sequence>
<protein>
    <recommendedName>
        <fullName evidence="3">Prepilin-type N-terminal cleavage/methylation domain-containing protein</fullName>
    </recommendedName>
</protein>
<keyword evidence="1" id="KW-0812">Transmembrane</keyword>
<accession>A0AAU6S8K5</accession>
<reference evidence="2" key="1">
    <citation type="submission" date="2024-04" db="EMBL/GenBank/DDBJ databases">
        <authorList>
            <person name="Roder T."/>
            <person name="Oberhansli S."/>
            <person name="Kreuzer M."/>
        </authorList>
    </citation>
    <scope>NUCLEOTIDE SEQUENCE</scope>
    <source>
        <strain evidence="2">LWS13-1.2</strain>
    </source>
</reference>
<dbReference type="AlphaFoldDB" id="A0AAU6S8K5"/>
<dbReference type="EMBL" id="CP151632">
    <property type="protein sequence ID" value="WZO33216.1"/>
    <property type="molecule type" value="Genomic_DNA"/>
</dbReference>
<organism evidence="2">
    <name type="scientific">Microbacterium sp. LWS13-1.2</name>
    <dbReference type="NCBI Taxonomy" id="3135264"/>
    <lineage>
        <taxon>Bacteria</taxon>
        <taxon>Bacillati</taxon>
        <taxon>Actinomycetota</taxon>
        <taxon>Actinomycetes</taxon>
        <taxon>Micrococcales</taxon>
        <taxon>Microbacteriaceae</taxon>
        <taxon>Microbacterium</taxon>
    </lineage>
</organism>
<proteinExistence type="predicted"/>
<dbReference type="RefSeq" id="WP_349427780.1">
    <property type="nucleotide sequence ID" value="NZ_CP151632.1"/>
</dbReference>
<feature type="transmembrane region" description="Helical" evidence="1">
    <location>
        <begin position="12"/>
        <end position="37"/>
    </location>
</feature>
<evidence type="ECO:0000256" key="1">
    <source>
        <dbReference type="SAM" id="Phobius"/>
    </source>
</evidence>
<name>A0AAU6S8K5_9MICO</name>
<keyword evidence="1" id="KW-1133">Transmembrane helix</keyword>
<evidence type="ECO:0000313" key="2">
    <source>
        <dbReference type="EMBL" id="WZO33216.1"/>
    </source>
</evidence>
<keyword evidence="1" id="KW-0472">Membrane</keyword>